<gene>
    <name evidence="14" type="ORF">PROFUN_09788</name>
</gene>
<dbReference type="InterPro" id="IPR029333">
    <property type="entry name" value="BBS2_GAE_dom"/>
</dbReference>
<reference evidence="14 15" key="1">
    <citation type="journal article" date="2018" name="Genome Biol. Evol.">
        <title>Multiple Roots of Fruiting Body Formation in Amoebozoa.</title>
        <authorList>
            <person name="Hillmann F."/>
            <person name="Forbes G."/>
            <person name="Novohradska S."/>
            <person name="Ferling I."/>
            <person name="Riege K."/>
            <person name="Groth M."/>
            <person name="Westermann M."/>
            <person name="Marz M."/>
            <person name="Spaller T."/>
            <person name="Winckler T."/>
            <person name="Schaap P."/>
            <person name="Glockner G."/>
        </authorList>
    </citation>
    <scope>NUCLEOTIDE SEQUENCE [LARGE SCALE GENOMIC DNA]</scope>
    <source>
        <strain evidence="14 15">Jena</strain>
    </source>
</reference>
<evidence type="ECO:0000256" key="8">
    <source>
        <dbReference type="SAM" id="MobiDB-lite"/>
    </source>
</evidence>
<dbReference type="InterPro" id="IPR029429">
    <property type="entry name" value="BBS2_Mid"/>
</dbReference>
<dbReference type="GO" id="GO:0031514">
    <property type="term" value="C:motile cilium"/>
    <property type="evidence" value="ECO:0007669"/>
    <property type="project" value="TreeGrafter"/>
</dbReference>
<dbReference type="GO" id="GO:0034464">
    <property type="term" value="C:BBSome"/>
    <property type="evidence" value="ECO:0007669"/>
    <property type="project" value="InterPro"/>
</dbReference>
<evidence type="ECO:0000256" key="3">
    <source>
        <dbReference type="ARBA" id="ARBA00022490"/>
    </source>
</evidence>
<evidence type="ECO:0000256" key="2">
    <source>
        <dbReference type="ARBA" id="ARBA00004245"/>
    </source>
</evidence>
<dbReference type="AlphaFoldDB" id="A0A2P6NGP3"/>
<evidence type="ECO:0000256" key="7">
    <source>
        <dbReference type="SAM" id="Coils"/>
    </source>
</evidence>
<dbReference type="EMBL" id="MDYQ01000089">
    <property type="protein sequence ID" value="PRP83109.1"/>
    <property type="molecule type" value="Genomic_DNA"/>
</dbReference>
<name>A0A2P6NGP3_9EUKA</name>
<accession>A0A2P6NGP3</accession>
<dbReference type="PIRSF" id="PIRSF013684">
    <property type="entry name" value="BBS2"/>
    <property type="match status" value="1"/>
</dbReference>
<keyword evidence="4" id="KW-0969">Cilium</keyword>
<evidence type="ECO:0000313" key="14">
    <source>
        <dbReference type="EMBL" id="PRP83109.1"/>
    </source>
</evidence>
<keyword evidence="7" id="KW-0175">Coiled coil</keyword>
<dbReference type="Proteomes" id="UP000241769">
    <property type="component" value="Unassembled WGS sequence"/>
</dbReference>
<evidence type="ECO:0000259" key="12">
    <source>
        <dbReference type="Pfam" id="PF23350"/>
    </source>
</evidence>
<dbReference type="InterPro" id="IPR055380">
    <property type="entry name" value="BBS2_hp_dom"/>
</dbReference>
<dbReference type="InterPro" id="IPR055379">
    <property type="entry name" value="BBS2_pf_dom"/>
</dbReference>
<feature type="domain" description="BBS2 hairpin" evidence="13">
    <location>
        <begin position="649"/>
        <end position="743"/>
    </location>
</feature>
<dbReference type="STRING" id="1890364.A0A2P6NGP3"/>
<dbReference type="OrthoDB" id="2120021at2759"/>
<keyword evidence="15" id="KW-1185">Reference proteome</keyword>
<evidence type="ECO:0000256" key="4">
    <source>
        <dbReference type="ARBA" id="ARBA00023069"/>
    </source>
</evidence>
<dbReference type="Pfam" id="PF14782">
    <property type="entry name" value="BBS2_GAE"/>
    <property type="match status" value="1"/>
</dbReference>
<evidence type="ECO:0000259" key="11">
    <source>
        <dbReference type="Pfam" id="PF14783"/>
    </source>
</evidence>
<keyword evidence="3" id="KW-0963">Cytoplasm</keyword>
<organism evidence="14 15">
    <name type="scientific">Planoprotostelium fungivorum</name>
    <dbReference type="NCBI Taxonomy" id="1890364"/>
    <lineage>
        <taxon>Eukaryota</taxon>
        <taxon>Amoebozoa</taxon>
        <taxon>Evosea</taxon>
        <taxon>Variosea</taxon>
        <taxon>Cavosteliida</taxon>
        <taxon>Cavosteliaceae</taxon>
        <taxon>Planoprotostelium</taxon>
    </lineage>
</organism>
<dbReference type="InterPro" id="IPR016616">
    <property type="entry name" value="Bardet-Biedl_syndrome_2_prot"/>
</dbReference>
<feature type="coiled-coil region" evidence="7">
    <location>
        <begin position="318"/>
        <end position="352"/>
    </location>
</feature>
<comment type="caution">
    <text evidence="14">The sequence shown here is derived from an EMBL/GenBank/DDBJ whole genome shotgun (WGS) entry which is preliminary data.</text>
</comment>
<feature type="domain" description="BBS2 platform" evidence="12">
    <location>
        <begin position="555"/>
        <end position="637"/>
    </location>
</feature>
<proteinExistence type="predicted"/>
<dbReference type="GO" id="GO:1905515">
    <property type="term" value="P:non-motile cilium assembly"/>
    <property type="evidence" value="ECO:0007669"/>
    <property type="project" value="InterPro"/>
</dbReference>
<feature type="domain" description="BBS2 GAE" evidence="10">
    <location>
        <begin position="461"/>
        <end position="544"/>
    </location>
</feature>
<dbReference type="InterPro" id="IPR011047">
    <property type="entry name" value="Quinoprotein_ADH-like_sf"/>
</dbReference>
<feature type="compositionally biased region" description="Polar residues" evidence="8">
    <location>
        <begin position="386"/>
        <end position="406"/>
    </location>
</feature>
<keyword evidence="5" id="KW-0206">Cytoskeleton</keyword>
<evidence type="ECO:0000259" key="9">
    <source>
        <dbReference type="Pfam" id="PF14781"/>
    </source>
</evidence>
<evidence type="ECO:0000256" key="6">
    <source>
        <dbReference type="ARBA" id="ARBA00023273"/>
    </source>
</evidence>
<feature type="compositionally biased region" description="Basic and acidic residues" evidence="8">
    <location>
        <begin position="373"/>
        <end position="385"/>
    </location>
</feature>
<evidence type="ECO:0000313" key="15">
    <source>
        <dbReference type="Proteomes" id="UP000241769"/>
    </source>
</evidence>
<sequence length="744" mass="82474">MYCSTFKFSLGTSISEGLVTVGRFDGVHPSIACATTAGRILVHDPHHKPDDPEVRYLNINQTVSGLGVGALEDFRTKQYLFVGTQTNLLGYDVEANTDIFFKEVPDGVNTMVVGSLGENKTPMCIVGGNCTIQGFDPKGEEIFYTITGDNVSSLALGDVLEEGNNNLIVGSEDFELRVFKGEEVNVMLGDINIDGHKADHSSYGLENGTVGVYEGTNRLWRAKTKHRITALHSFDLNGDGISELLCGWSSGRFEVRSMEDGSVLYSDELGSCIAAIVISDYRMDGQEQVVCVTVDGEVRGYNRSMGEAQAAAIASMVARADEEQIQHLSQAKQELLQQLKNLEDNIKAAESVTSRSIFGTPLLGRRDSRAELKGKDSLSLKKRDSTANLGRQDSTGSLKRQGSSDSMQKKDKRGSLILRRQDSNGSYGSDAVVDSDGASESQTEINRNASVSCQIFANYINRTVVLSIQTSPGVFIRCVSVFGEQIFEEEAIMIHPKTPTEYVEVVINPKRNASAQLFIKTIVGTKYSVDHFHVFEEAMSFPRFALYAPVTTVANYEIIEPSGYVVCHIADRVNRILLWVNENFLINHPLDETLNETFLNFKTGVILTMKMKDGEFTLRTDDIEVAGEMIQDLCEFLQLSELESQIHFPKELVRLQESVNRVTEFDATRTKLTVAMADSANLIKTLVVRAEDARILSEIPSMKRFYRSLMSLNEELCGEYAKRVNNFNALLDCLKETNQIIQQP</sequence>
<protein>
    <submittedName>
        <fullName evidence="14">Bardet-Biedl syndrome 2 protein</fullName>
    </submittedName>
</protein>
<evidence type="ECO:0000259" key="13">
    <source>
        <dbReference type="Pfam" id="PF23353"/>
    </source>
</evidence>
<keyword evidence="6" id="KW-0966">Cell projection</keyword>
<feature type="region of interest" description="Disordered" evidence="8">
    <location>
        <begin position="373"/>
        <end position="439"/>
    </location>
</feature>
<dbReference type="GO" id="GO:0036064">
    <property type="term" value="C:ciliary basal body"/>
    <property type="evidence" value="ECO:0007669"/>
    <property type="project" value="TreeGrafter"/>
</dbReference>
<dbReference type="Pfam" id="PF14781">
    <property type="entry name" value="BBS2_N"/>
    <property type="match status" value="1"/>
</dbReference>
<dbReference type="PANTHER" id="PTHR32465">
    <property type="entry name" value="BARDET-BIEDL SYNDROME 2 PROTEIN"/>
    <property type="match status" value="1"/>
</dbReference>
<evidence type="ECO:0000256" key="5">
    <source>
        <dbReference type="ARBA" id="ARBA00023212"/>
    </source>
</evidence>
<dbReference type="InterPro" id="IPR029430">
    <property type="entry name" value="BBS2_N"/>
</dbReference>
<comment type="subcellular location">
    <subcellularLocation>
        <location evidence="1">Cell projection</location>
        <location evidence="1">Cilium</location>
    </subcellularLocation>
    <subcellularLocation>
        <location evidence="2">Cytoplasm</location>
        <location evidence="2">Cytoskeleton</location>
    </subcellularLocation>
</comment>
<feature type="domain" description="Ciliary BBSome complex subunit 2 middle region" evidence="11">
    <location>
        <begin position="153"/>
        <end position="256"/>
    </location>
</feature>
<dbReference type="Pfam" id="PF14783">
    <property type="entry name" value="BBS2_Mid"/>
    <property type="match status" value="1"/>
</dbReference>
<dbReference type="InParanoid" id="A0A2P6NGP3"/>
<evidence type="ECO:0000259" key="10">
    <source>
        <dbReference type="Pfam" id="PF14782"/>
    </source>
</evidence>
<dbReference type="Pfam" id="PF23353">
    <property type="entry name" value="BBS2_hp"/>
    <property type="match status" value="1"/>
</dbReference>
<evidence type="ECO:0000256" key="1">
    <source>
        <dbReference type="ARBA" id="ARBA00004138"/>
    </source>
</evidence>
<dbReference type="GO" id="GO:0016020">
    <property type="term" value="C:membrane"/>
    <property type="evidence" value="ECO:0007669"/>
    <property type="project" value="TreeGrafter"/>
</dbReference>
<dbReference type="PANTHER" id="PTHR32465:SF0">
    <property type="entry name" value="BARDET-BIEDL SYNDROME 2 PROTEIN"/>
    <property type="match status" value="1"/>
</dbReference>
<feature type="domain" description="Ciliary BBSome complex subunit 2 N-terminal" evidence="9">
    <location>
        <begin position="20"/>
        <end position="114"/>
    </location>
</feature>
<dbReference type="Pfam" id="PF23350">
    <property type="entry name" value="BBS2_pf"/>
    <property type="match status" value="1"/>
</dbReference>
<dbReference type="SUPFAM" id="SSF50998">
    <property type="entry name" value="Quinoprotein alcohol dehydrogenase-like"/>
    <property type="match status" value="1"/>
</dbReference>